<evidence type="ECO:0000259" key="9">
    <source>
        <dbReference type="Pfam" id="PF11967"/>
    </source>
</evidence>
<dbReference type="Pfam" id="PF02565">
    <property type="entry name" value="RecO_C"/>
    <property type="match status" value="1"/>
</dbReference>
<comment type="similarity">
    <text evidence="2 8">Belongs to the RecO family.</text>
</comment>
<comment type="function">
    <text evidence="1 8">Involved in DNA repair and RecF pathway recombination.</text>
</comment>
<dbReference type="InterPro" id="IPR003717">
    <property type="entry name" value="RecO"/>
</dbReference>
<dbReference type="EMBL" id="NTJZ01000001">
    <property type="protein sequence ID" value="PDH35447.1"/>
    <property type="molecule type" value="Genomic_DNA"/>
</dbReference>
<dbReference type="GO" id="GO:0006310">
    <property type="term" value="P:DNA recombination"/>
    <property type="evidence" value="ECO:0007669"/>
    <property type="project" value="UniProtKB-UniRule"/>
</dbReference>
<dbReference type="Gene3D" id="2.40.50.140">
    <property type="entry name" value="Nucleic acid-binding proteins"/>
    <property type="match status" value="1"/>
</dbReference>
<evidence type="ECO:0000256" key="6">
    <source>
        <dbReference type="ARBA" id="ARBA00023204"/>
    </source>
</evidence>
<feature type="domain" description="DNA replication/recombination mediator RecO N-terminal" evidence="9">
    <location>
        <begin position="7"/>
        <end position="76"/>
    </location>
</feature>
<protein>
    <recommendedName>
        <fullName evidence="3 8">DNA repair protein RecO</fullName>
    </recommendedName>
    <alternativeName>
        <fullName evidence="7 8">Recombination protein O</fullName>
    </alternativeName>
</protein>
<reference evidence="10 11" key="1">
    <citation type="submission" date="2017-08" db="EMBL/GenBank/DDBJ databases">
        <title>Fine stratification of microbial communities through a metagenomic profile of the photic zone.</title>
        <authorList>
            <person name="Haro-Moreno J.M."/>
            <person name="Lopez-Perez M."/>
            <person name="De La Torre J."/>
            <person name="Picazo A."/>
            <person name="Camacho A."/>
            <person name="Rodriguez-Valera F."/>
        </authorList>
    </citation>
    <scope>NUCLEOTIDE SEQUENCE [LARGE SCALE GENOMIC DNA]</scope>
    <source>
        <strain evidence="10">MED-G28</strain>
    </source>
</reference>
<evidence type="ECO:0000256" key="3">
    <source>
        <dbReference type="ARBA" id="ARBA00021310"/>
    </source>
</evidence>
<evidence type="ECO:0000313" key="10">
    <source>
        <dbReference type="EMBL" id="PDH35447.1"/>
    </source>
</evidence>
<dbReference type="PANTHER" id="PTHR33991">
    <property type="entry name" value="DNA REPAIR PROTEIN RECO"/>
    <property type="match status" value="1"/>
</dbReference>
<evidence type="ECO:0000256" key="2">
    <source>
        <dbReference type="ARBA" id="ARBA00007452"/>
    </source>
</evidence>
<dbReference type="AlphaFoldDB" id="A0A2A5WGP5"/>
<dbReference type="InterPro" id="IPR012340">
    <property type="entry name" value="NA-bd_OB-fold"/>
</dbReference>
<dbReference type="GO" id="GO:0006302">
    <property type="term" value="P:double-strand break repair"/>
    <property type="evidence" value="ECO:0007669"/>
    <property type="project" value="TreeGrafter"/>
</dbReference>
<dbReference type="InterPro" id="IPR042242">
    <property type="entry name" value="RecO_C"/>
</dbReference>
<dbReference type="Gene3D" id="1.20.1440.120">
    <property type="entry name" value="Recombination protein O, C-terminal domain"/>
    <property type="match status" value="1"/>
</dbReference>
<keyword evidence="6 8" id="KW-0234">DNA repair</keyword>
<dbReference type="InterPro" id="IPR022572">
    <property type="entry name" value="DNA_rep/recomb_RecO_N"/>
</dbReference>
<dbReference type="SUPFAM" id="SSF57863">
    <property type="entry name" value="ArfGap/RecO-like zinc finger"/>
    <property type="match status" value="1"/>
</dbReference>
<dbReference type="SUPFAM" id="SSF50249">
    <property type="entry name" value="Nucleic acid-binding proteins"/>
    <property type="match status" value="1"/>
</dbReference>
<dbReference type="NCBIfam" id="TIGR00613">
    <property type="entry name" value="reco"/>
    <property type="match status" value="1"/>
</dbReference>
<keyword evidence="5 8" id="KW-0233">DNA recombination</keyword>
<evidence type="ECO:0000256" key="7">
    <source>
        <dbReference type="ARBA" id="ARBA00033409"/>
    </source>
</evidence>
<dbReference type="Pfam" id="PF11967">
    <property type="entry name" value="RecO_N"/>
    <property type="match status" value="1"/>
</dbReference>
<evidence type="ECO:0000256" key="1">
    <source>
        <dbReference type="ARBA" id="ARBA00003065"/>
    </source>
</evidence>
<dbReference type="HAMAP" id="MF_00201">
    <property type="entry name" value="RecO"/>
    <property type="match status" value="1"/>
</dbReference>
<accession>A0A2A5WGP5</accession>
<dbReference type="GO" id="GO:0043590">
    <property type="term" value="C:bacterial nucleoid"/>
    <property type="evidence" value="ECO:0007669"/>
    <property type="project" value="TreeGrafter"/>
</dbReference>
<name>A0A2A5WGP5_9GAMM</name>
<evidence type="ECO:0000256" key="8">
    <source>
        <dbReference type="HAMAP-Rule" id="MF_00201"/>
    </source>
</evidence>
<evidence type="ECO:0000256" key="4">
    <source>
        <dbReference type="ARBA" id="ARBA00022763"/>
    </source>
</evidence>
<dbReference type="Proteomes" id="UP000219329">
    <property type="component" value="Unassembled WGS sequence"/>
</dbReference>
<sequence>MDVRVHLQPAYLLHSLPFQNTSLLVDFFTLDYGRVRAVAKGARREKSKYRSLLQPFHPLLISFTGRGEVKTLGALEPGHAAIPLQGERLFSGLYLNEILCRLLHNHEEHKALYKSYQETLVALRGNTKMELVLRKFELNLLAELGYAINLEEDCQSHQPIDAYCHYRFTPDVGFELTEKIEDGEKNSRIFRGIDLISLRNLEWDEKSSEKAAKRLLRLALATHLGEKPLNSRSLFTSHR</sequence>
<dbReference type="PANTHER" id="PTHR33991:SF1">
    <property type="entry name" value="DNA REPAIR PROTEIN RECO"/>
    <property type="match status" value="1"/>
</dbReference>
<evidence type="ECO:0000313" key="11">
    <source>
        <dbReference type="Proteomes" id="UP000219329"/>
    </source>
</evidence>
<keyword evidence="4 8" id="KW-0227">DNA damage</keyword>
<gene>
    <name evidence="8 10" type="primary">recO</name>
    <name evidence="10" type="ORF">CNF02_01695</name>
</gene>
<organism evidence="10 11">
    <name type="scientific">OM182 bacterium MED-G28</name>
    <dbReference type="NCBI Taxonomy" id="1986256"/>
    <lineage>
        <taxon>Bacteria</taxon>
        <taxon>Pseudomonadati</taxon>
        <taxon>Pseudomonadota</taxon>
        <taxon>Gammaproteobacteria</taxon>
        <taxon>OMG group</taxon>
        <taxon>OM182 clade</taxon>
    </lineage>
</organism>
<dbReference type="InterPro" id="IPR037278">
    <property type="entry name" value="ARFGAP/RecO"/>
</dbReference>
<comment type="caution">
    <text evidence="10">The sequence shown here is derived from an EMBL/GenBank/DDBJ whole genome shotgun (WGS) entry which is preliminary data.</text>
</comment>
<evidence type="ECO:0000256" key="5">
    <source>
        <dbReference type="ARBA" id="ARBA00023172"/>
    </source>
</evidence>
<proteinExistence type="inferred from homology"/>